<evidence type="ECO:0000313" key="2">
    <source>
        <dbReference type="Proteomes" id="UP000717364"/>
    </source>
</evidence>
<dbReference type="EMBL" id="JADOES010000002">
    <property type="protein sequence ID" value="MBT9314055.1"/>
    <property type="molecule type" value="Genomic_DNA"/>
</dbReference>
<dbReference type="Proteomes" id="UP000717364">
    <property type="component" value="Unassembled WGS sequence"/>
</dbReference>
<gene>
    <name evidence="1" type="ORF">IXB50_01280</name>
</gene>
<dbReference type="RefSeq" id="WP_215607125.1">
    <property type="nucleotide sequence ID" value="NZ_JADOES010000002.1"/>
</dbReference>
<keyword evidence="2" id="KW-1185">Reference proteome</keyword>
<sequence>MIAIANNAMTTSRLDVFQIFLQDEDGQNILSIDDGSLRQALTIDIVNTSGKEIELQSIDGQPSLSNYHFCISFRPGTLLSSQDEDKTITLKETGEGWQMKPQGNTFYVLSTSPESTVINPGKRITLTLENIGAAPAGGSRGTRVEIKYDHLQYQGSTETISGNRLQYLNIVNQRGKKQIPLYVGFLGSNTILNDGTENELTLTIQSLPHHNASLTVLDSPEITSIGTTRWDGNIAKFIQEKLPNFGEAIKEIKQDPKISKASKRFFDLLKTSKDSKDSLQEFKEKSGKLNLKDTDKETILSILINNLGVVTQKDLNAILARLNELLYSTKPTAQELARINRKTKEIIQASENLKVIEHELNPHVSLSLKGLDQENTLDQAAKFTIYFDVVSKDSNPKNWALVDHTDADDVQVLIENRQDKWIFGGKEEQGITPRWSFICKQGWALKKDEREEILRLKINNLKTQLLAGYANLYVHYENIPGYWDGYITVPIHKGPLVYREKTVDSNKIGCVGIGTDEPQAKLHVKSSSGKDIAKFSSASGDAYILIESGSSDEAYLRLQNTTTGKNAWMVGMDDDEQFKIAYGSGTDITAGNSKITVTQAGDTAISGNLSVTSGKVGIGIASGTEQLKVKGDTAITGNLSVDTGSFGIDNKGEQWNLQVDSDGNLRFNANDLVDGSTRMIINDDNGNVGIGTNDPGTNKLKVQGDTEIAGELKVDGIIRSNVFRPSTTNDWEIALNGEHLEIREPEEDGKVWARFNDDSSLHLIGTPNLIVDGTLKIGNTVITENDLKTLKKFVDSELKVRIQSPQGYYIDNYANRNGGGDSARSIEFRSDKAPGTSLKLKIIG</sequence>
<proteinExistence type="predicted"/>
<name>A0A947DB63_9CYAN</name>
<accession>A0A947DB63</accession>
<reference evidence="1" key="1">
    <citation type="submission" date="2020-11" db="EMBL/GenBank/DDBJ databases">
        <authorList>
            <person name="Konstantinou D."/>
            <person name="Gkelis S."/>
            <person name="Popin R."/>
            <person name="Fewer D."/>
            <person name="Sivonen K."/>
        </authorList>
    </citation>
    <scope>NUCLEOTIDE SEQUENCE</scope>
    <source>
        <strain evidence="1">TAU-MAC 1115</strain>
    </source>
</reference>
<evidence type="ECO:0000313" key="1">
    <source>
        <dbReference type="EMBL" id="MBT9314055.1"/>
    </source>
</evidence>
<protein>
    <submittedName>
        <fullName evidence="1">Uncharacterized protein</fullName>
    </submittedName>
</protein>
<reference evidence="1" key="2">
    <citation type="journal article" date="2021" name="Mar. Drugs">
        <title>Genome Reduction and Secondary Metabolism of the Marine Sponge-Associated Cyanobacterium Leptothoe.</title>
        <authorList>
            <person name="Konstantinou D."/>
            <person name="Popin R.V."/>
            <person name="Fewer D.P."/>
            <person name="Sivonen K."/>
            <person name="Gkelis S."/>
        </authorList>
    </citation>
    <scope>NUCLEOTIDE SEQUENCE</scope>
    <source>
        <strain evidence="1">TAU-MAC 1115</strain>
    </source>
</reference>
<comment type="caution">
    <text evidence="1">The sequence shown here is derived from an EMBL/GenBank/DDBJ whole genome shotgun (WGS) entry which is preliminary data.</text>
</comment>
<organism evidence="1 2">
    <name type="scientific">Leptothoe spongobia TAU-MAC 1115</name>
    <dbReference type="NCBI Taxonomy" id="1967444"/>
    <lineage>
        <taxon>Bacteria</taxon>
        <taxon>Bacillati</taxon>
        <taxon>Cyanobacteriota</taxon>
        <taxon>Cyanophyceae</taxon>
        <taxon>Nodosilineales</taxon>
        <taxon>Cymatolegaceae</taxon>
        <taxon>Leptothoe</taxon>
        <taxon>Leptothoe spongobia</taxon>
    </lineage>
</organism>
<dbReference type="AlphaFoldDB" id="A0A947DB63"/>